<dbReference type="RefSeq" id="WP_379879049.1">
    <property type="nucleotide sequence ID" value="NZ_JBHUIP010000016.1"/>
</dbReference>
<dbReference type="Proteomes" id="UP001597295">
    <property type="component" value="Unassembled WGS sequence"/>
</dbReference>
<dbReference type="Gene3D" id="3.40.50.300">
    <property type="entry name" value="P-loop containing nucleotide triphosphate hydrolases"/>
    <property type="match status" value="1"/>
</dbReference>
<dbReference type="PANTHER" id="PTHR35894:SF1">
    <property type="entry name" value="PHOSPHORIBULOKINASE _ URIDINE KINASE FAMILY"/>
    <property type="match status" value="1"/>
</dbReference>
<dbReference type="SMART" id="SM00382">
    <property type="entry name" value="AAA"/>
    <property type="match status" value="1"/>
</dbReference>
<protein>
    <submittedName>
        <fullName evidence="2">ExeA family protein</fullName>
    </submittedName>
</protein>
<evidence type="ECO:0000313" key="2">
    <source>
        <dbReference type="EMBL" id="MFD2265572.1"/>
    </source>
</evidence>
<dbReference type="Pfam" id="PF13401">
    <property type="entry name" value="AAA_22"/>
    <property type="match status" value="1"/>
</dbReference>
<reference evidence="3" key="1">
    <citation type="journal article" date="2019" name="Int. J. Syst. Evol. Microbiol.">
        <title>The Global Catalogue of Microorganisms (GCM) 10K type strain sequencing project: providing services to taxonomists for standard genome sequencing and annotation.</title>
        <authorList>
            <consortium name="The Broad Institute Genomics Platform"/>
            <consortium name="The Broad Institute Genome Sequencing Center for Infectious Disease"/>
            <person name="Wu L."/>
            <person name="Ma J."/>
        </authorList>
    </citation>
    <scope>NUCLEOTIDE SEQUENCE [LARGE SCALE GENOMIC DNA]</scope>
    <source>
        <strain evidence="3">CGMCC 1.19062</strain>
    </source>
</reference>
<comment type="caution">
    <text evidence="2">The sequence shown here is derived from an EMBL/GenBank/DDBJ whole genome shotgun (WGS) entry which is preliminary data.</text>
</comment>
<dbReference type="SUPFAM" id="SSF52540">
    <property type="entry name" value="P-loop containing nucleoside triphosphate hydrolases"/>
    <property type="match status" value="1"/>
</dbReference>
<evidence type="ECO:0000259" key="1">
    <source>
        <dbReference type="SMART" id="SM00382"/>
    </source>
</evidence>
<dbReference type="InterPro" id="IPR052026">
    <property type="entry name" value="ExeA_AAA_ATPase_DNA-bind"/>
</dbReference>
<name>A0ABW5DWQ8_9PROT</name>
<organism evidence="2 3">
    <name type="scientific">Lacibacterium aquatile</name>
    <dbReference type="NCBI Taxonomy" id="1168082"/>
    <lineage>
        <taxon>Bacteria</taxon>
        <taxon>Pseudomonadati</taxon>
        <taxon>Pseudomonadota</taxon>
        <taxon>Alphaproteobacteria</taxon>
        <taxon>Rhodospirillales</taxon>
        <taxon>Rhodospirillaceae</taxon>
    </lineage>
</organism>
<gene>
    <name evidence="2" type="ORF">ACFSM5_21900</name>
</gene>
<proteinExistence type="predicted"/>
<evidence type="ECO:0000313" key="3">
    <source>
        <dbReference type="Proteomes" id="UP001597295"/>
    </source>
</evidence>
<dbReference type="InterPro" id="IPR003593">
    <property type="entry name" value="AAA+_ATPase"/>
</dbReference>
<accession>A0ABW5DWQ8</accession>
<dbReference type="InterPro" id="IPR027417">
    <property type="entry name" value="P-loop_NTPase"/>
</dbReference>
<sequence>MYEAHFGLSGKPFALVPDPDLLYPSRRHRRALALLEYGLSSGAAFAVITGEVGAGKTTLLKHFLRTIGPEVTVGLISNTHASLGDVLDWVTSAFDLSPPARDPATLYNHFVDFVLQQYAEGRRTMLFVDEAQNIGPQMLEKLRMLSNINSGKDLLLQIVLIGQPELLAELNRPDLRQFAQRISISYHLGALDAEETAGYVLHRLSKVGGRRDIFTADALAILHYFTGGVPRLINNLADLALVYAFGAESAHVDGRQIIEVVADRQATGLSPFLDLPMPSRDDSLRVILRGEAA</sequence>
<keyword evidence="3" id="KW-1185">Reference proteome</keyword>
<feature type="domain" description="AAA+ ATPase" evidence="1">
    <location>
        <begin position="42"/>
        <end position="183"/>
    </location>
</feature>
<dbReference type="EMBL" id="JBHUIP010000016">
    <property type="protein sequence ID" value="MFD2265572.1"/>
    <property type="molecule type" value="Genomic_DNA"/>
</dbReference>
<dbReference type="PANTHER" id="PTHR35894">
    <property type="entry name" value="GENERAL SECRETION PATHWAY PROTEIN A-RELATED"/>
    <property type="match status" value="1"/>
</dbReference>
<dbReference type="InterPro" id="IPR049945">
    <property type="entry name" value="AAA_22"/>
</dbReference>